<accession>A0A829GJT9</accession>
<organism evidence="1 2">
    <name type="scientific">Lacticaseibacillus paracasei subsp. paracasei Lpp14</name>
    <dbReference type="NCBI Taxonomy" id="1256204"/>
    <lineage>
        <taxon>Bacteria</taxon>
        <taxon>Bacillati</taxon>
        <taxon>Bacillota</taxon>
        <taxon>Bacilli</taxon>
        <taxon>Lactobacillales</taxon>
        <taxon>Lactobacillaceae</taxon>
        <taxon>Lacticaseibacillus</taxon>
    </lineage>
</organism>
<dbReference type="SUPFAM" id="SSF103084">
    <property type="entry name" value="Holliday junction resolvase RusA"/>
    <property type="match status" value="1"/>
</dbReference>
<dbReference type="GO" id="GO:0000287">
    <property type="term" value="F:magnesium ion binding"/>
    <property type="evidence" value="ECO:0007669"/>
    <property type="project" value="InterPro"/>
</dbReference>
<dbReference type="AlphaFoldDB" id="A0A829GJT9"/>
<dbReference type="InterPro" id="IPR036614">
    <property type="entry name" value="RusA-like_sf"/>
</dbReference>
<reference evidence="1 2" key="1">
    <citation type="journal article" date="2013" name="PLoS ONE">
        <title>Lactobacillus paracasei comparative genomics: towards species pan-genome definition and exploitation of diversity.</title>
        <authorList>
            <person name="Smokvina T."/>
            <person name="Wels M."/>
            <person name="Polka J."/>
            <person name="Chervaux C."/>
            <person name="Brisse S."/>
            <person name="Boekhorst J."/>
            <person name="van Hylckama Vlieg J.E."/>
            <person name="Siezen R.J."/>
        </authorList>
    </citation>
    <scope>NUCLEOTIDE SEQUENCE [LARGE SCALE GENOMIC DNA]</scope>
    <source>
        <strain evidence="1 2">Lpp14</strain>
    </source>
</reference>
<name>A0A829GJT9_LACPA</name>
<sequence>GREASVNRIIIPLPLMTLNQYIKVERGNMFGGAKVKKQATETVMLAVRRAMNQGVKFQWGKPLSFDWYWYDKRTDPDNIAFQHKFIFDGMQKAEFLENDNWDHIVELRDRFFIDKANPRVEVEEID</sequence>
<comment type="caution">
    <text evidence="1">The sequence shown here is derived from an EMBL/GenBank/DDBJ whole genome shotgun (WGS) entry which is preliminary data.</text>
</comment>
<feature type="non-terminal residue" evidence="1">
    <location>
        <position position="1"/>
    </location>
</feature>
<dbReference type="EMBL" id="ANJZ01000410">
    <property type="protein sequence ID" value="EPC57600.1"/>
    <property type="molecule type" value="Genomic_DNA"/>
</dbReference>
<proteinExistence type="predicted"/>
<dbReference type="GO" id="GO:0006281">
    <property type="term" value="P:DNA repair"/>
    <property type="evidence" value="ECO:0007669"/>
    <property type="project" value="InterPro"/>
</dbReference>
<evidence type="ECO:0000313" key="1">
    <source>
        <dbReference type="EMBL" id="EPC57600.1"/>
    </source>
</evidence>
<evidence type="ECO:0000313" key="2">
    <source>
        <dbReference type="Proteomes" id="UP000014264"/>
    </source>
</evidence>
<dbReference type="Proteomes" id="UP000014264">
    <property type="component" value="Unassembled WGS sequence"/>
</dbReference>
<dbReference type="Gene3D" id="3.30.1330.70">
    <property type="entry name" value="Holliday junction resolvase RusA"/>
    <property type="match status" value="1"/>
</dbReference>
<dbReference type="GO" id="GO:0006310">
    <property type="term" value="P:DNA recombination"/>
    <property type="evidence" value="ECO:0007669"/>
    <property type="project" value="InterPro"/>
</dbReference>
<gene>
    <name evidence="1" type="ORF">Lpp14_15931</name>
</gene>
<protein>
    <submittedName>
        <fullName evidence="1">Prophage Lp2 protein 24</fullName>
    </submittedName>
</protein>